<dbReference type="PANTHER" id="PTHR36442:SF1">
    <property type="entry name" value="CYCLIC-DI-AMP PHOSPHODIESTERASE PGPH"/>
    <property type="match status" value="1"/>
</dbReference>
<dbReference type="PROSITE" id="PS51831">
    <property type="entry name" value="HD"/>
    <property type="match status" value="1"/>
</dbReference>
<accession>A0A5C7FNH0</accession>
<evidence type="ECO:0000313" key="4">
    <source>
        <dbReference type="EMBL" id="TXF89082.1"/>
    </source>
</evidence>
<dbReference type="InterPro" id="IPR003607">
    <property type="entry name" value="HD/PDEase_dom"/>
</dbReference>
<gene>
    <name evidence="4" type="ORF">FUA23_12405</name>
</gene>
<dbReference type="SMART" id="SM00471">
    <property type="entry name" value="HDc"/>
    <property type="match status" value="1"/>
</dbReference>
<dbReference type="OrthoDB" id="9806952at2"/>
<evidence type="ECO:0000259" key="3">
    <source>
        <dbReference type="PROSITE" id="PS51831"/>
    </source>
</evidence>
<dbReference type="Proteomes" id="UP000321907">
    <property type="component" value="Unassembled WGS sequence"/>
</dbReference>
<dbReference type="AlphaFoldDB" id="A0A5C7FNH0"/>
<feature type="transmembrane region" description="Helical" evidence="2">
    <location>
        <begin position="352"/>
        <end position="370"/>
    </location>
</feature>
<dbReference type="Pfam" id="PF01966">
    <property type="entry name" value="HD"/>
    <property type="match status" value="1"/>
</dbReference>
<keyword evidence="2" id="KW-0472">Membrane</keyword>
<dbReference type="Pfam" id="PF07698">
    <property type="entry name" value="7TM-7TMR_HD"/>
    <property type="match status" value="1"/>
</dbReference>
<dbReference type="Pfam" id="PF07697">
    <property type="entry name" value="7TMR-HDED"/>
    <property type="match status" value="1"/>
</dbReference>
<dbReference type="InterPro" id="IPR006675">
    <property type="entry name" value="HDIG_dom"/>
</dbReference>
<feature type="transmembrane region" description="Helical" evidence="2">
    <location>
        <begin position="376"/>
        <end position="394"/>
    </location>
</feature>
<keyword evidence="5" id="KW-1185">Reference proteome</keyword>
<keyword evidence="2" id="KW-0812">Transmembrane</keyword>
<dbReference type="Gene3D" id="1.10.3210.10">
    <property type="entry name" value="Hypothetical protein af1432"/>
    <property type="match status" value="1"/>
</dbReference>
<feature type="transmembrane region" description="Helical" evidence="2">
    <location>
        <begin position="444"/>
        <end position="465"/>
    </location>
</feature>
<dbReference type="NCBIfam" id="TIGR00277">
    <property type="entry name" value="HDIG"/>
    <property type="match status" value="1"/>
</dbReference>
<dbReference type="PANTHER" id="PTHR36442">
    <property type="entry name" value="CYCLIC-DI-AMP PHOSPHODIESTERASE PGPH"/>
    <property type="match status" value="1"/>
</dbReference>
<dbReference type="InterPro" id="IPR006674">
    <property type="entry name" value="HD_domain"/>
</dbReference>
<feature type="transmembrane region" description="Helical" evidence="2">
    <location>
        <begin position="317"/>
        <end position="340"/>
    </location>
</feature>
<name>A0A5C7FNH0_9BACT</name>
<dbReference type="EMBL" id="VOXD01000017">
    <property type="protein sequence ID" value="TXF89082.1"/>
    <property type="molecule type" value="Genomic_DNA"/>
</dbReference>
<proteinExistence type="predicted"/>
<organism evidence="4 5">
    <name type="scientific">Neolewinella aurantiaca</name>
    <dbReference type="NCBI Taxonomy" id="2602767"/>
    <lineage>
        <taxon>Bacteria</taxon>
        <taxon>Pseudomonadati</taxon>
        <taxon>Bacteroidota</taxon>
        <taxon>Saprospiria</taxon>
        <taxon>Saprospirales</taxon>
        <taxon>Lewinellaceae</taxon>
        <taxon>Neolewinella</taxon>
    </lineage>
</organism>
<feature type="compositionally biased region" description="Polar residues" evidence="1">
    <location>
        <begin position="41"/>
        <end position="51"/>
    </location>
</feature>
<dbReference type="InterPro" id="IPR011624">
    <property type="entry name" value="Metal-dep_PHydrolase_7TM_extra"/>
</dbReference>
<protein>
    <submittedName>
        <fullName evidence="4">HDIG domain-containing protein</fullName>
    </submittedName>
</protein>
<dbReference type="InterPro" id="IPR052722">
    <property type="entry name" value="PgpH_phosphodiesterase"/>
</dbReference>
<dbReference type="SUPFAM" id="SSF109604">
    <property type="entry name" value="HD-domain/PDEase-like"/>
    <property type="match status" value="1"/>
</dbReference>
<feature type="region of interest" description="Disordered" evidence="1">
    <location>
        <begin position="22"/>
        <end position="51"/>
    </location>
</feature>
<sequence length="738" mass="84639">MTQGFYARLRTSIPPVLPVRLSRDQSEQAKHQTKHRILHQNPHSIQNSSPNTRSRLTRRLLRWLLGIIAVVAISLLYPNNLRFPFEFERGQTWRYSDLDAPYDIPVLKTPETLDAEIREVEQVARPVYRMDQDIARNARAEFLREFQISLDSAKVRGENKDLIRNPERHRRYGLRILDKLYDQGIIRARSEEEVDGMATLVTILNGNEQRERTLAQLRTPGDARAWLRDSLFYTDLKSPEFLLDLLEDRFNHNLFYSDSLTQKLKADAIASVSPYDDLIRQGESIIKRGETVTGNVYQQLVSYRRLYNESLSTQTTFWSVFGGYAVQIGLVVLLLIFYIRSFFPLIYSRTKNLVFILMWLVLYALLVRTLELSPDLSTYLVPFCIVPIVIRIFFNERLAFFVHVVVVLTASFLTTLGYHFVFLSIMAGVVVIVMDIDTRDYGRFLRSLLLLFAFYFVGFIGLELMRGGTWNTVNYKIIAWIGLNVFLCLLSIPLIPVLERIFGFISPITLGELSDMNRPLLEKLARQAAGTWQHSLNVANMAEQAARAIGADALLVKTAALYHDVGKITNPGFFIENQSGPNPHEKLGPKESAAIIIGHVNEGIKLARQAKLPEVLIDFIRTHHGTTRAEFFYRNYIKDHPEREAEEADFRYPGPRPATKEQTILMLADSTEAASKSLKNPSKEELYDLIDGIIRGKLGSGQLEFSRLTFHELEACRSVFRSFLQSVHQVRIAYPEEE</sequence>
<evidence type="ECO:0000256" key="2">
    <source>
        <dbReference type="SAM" id="Phobius"/>
    </source>
</evidence>
<feature type="domain" description="HD" evidence="3">
    <location>
        <begin position="531"/>
        <end position="674"/>
    </location>
</feature>
<feature type="transmembrane region" description="Helical" evidence="2">
    <location>
        <begin position="401"/>
        <end position="432"/>
    </location>
</feature>
<keyword evidence="2" id="KW-1133">Transmembrane helix</keyword>
<feature type="transmembrane region" description="Helical" evidence="2">
    <location>
        <begin position="477"/>
        <end position="498"/>
    </location>
</feature>
<evidence type="ECO:0000256" key="1">
    <source>
        <dbReference type="SAM" id="MobiDB-lite"/>
    </source>
</evidence>
<reference evidence="4 5" key="1">
    <citation type="submission" date="2019-08" db="EMBL/GenBank/DDBJ databases">
        <title>Lewinella sp. strain SSH13 Genome sequencing and assembly.</title>
        <authorList>
            <person name="Kim I."/>
        </authorList>
    </citation>
    <scope>NUCLEOTIDE SEQUENCE [LARGE SCALE GENOMIC DNA]</scope>
    <source>
        <strain evidence="4 5">SSH13</strain>
    </source>
</reference>
<feature type="transmembrane region" description="Helical" evidence="2">
    <location>
        <begin position="60"/>
        <end position="77"/>
    </location>
</feature>
<dbReference type="CDD" id="cd00077">
    <property type="entry name" value="HDc"/>
    <property type="match status" value="1"/>
</dbReference>
<comment type="caution">
    <text evidence="4">The sequence shown here is derived from an EMBL/GenBank/DDBJ whole genome shotgun (WGS) entry which is preliminary data.</text>
</comment>
<evidence type="ECO:0000313" key="5">
    <source>
        <dbReference type="Proteomes" id="UP000321907"/>
    </source>
</evidence>
<dbReference type="InterPro" id="IPR011621">
    <property type="entry name" value="Metal-dep_PHydrolase_7TM_intra"/>
</dbReference>